<name>F1ZBZ2_9SPHN</name>
<evidence type="ECO:0000256" key="4">
    <source>
        <dbReference type="ARBA" id="ARBA00022692"/>
    </source>
</evidence>
<evidence type="ECO:0000256" key="1">
    <source>
        <dbReference type="ARBA" id="ARBA00004651"/>
    </source>
</evidence>
<keyword evidence="9" id="KW-1185">Reference proteome</keyword>
<organism evidence="8 9">
    <name type="scientific">Novosphingobium nitrogenifigens DSM 19370</name>
    <dbReference type="NCBI Taxonomy" id="983920"/>
    <lineage>
        <taxon>Bacteria</taxon>
        <taxon>Pseudomonadati</taxon>
        <taxon>Pseudomonadota</taxon>
        <taxon>Alphaproteobacteria</taxon>
        <taxon>Sphingomonadales</taxon>
        <taxon>Sphingomonadaceae</taxon>
        <taxon>Novosphingobium</taxon>
    </lineage>
</organism>
<dbReference type="InParanoid" id="F1ZBZ2"/>
<comment type="caution">
    <text evidence="8">The sequence shown here is derived from an EMBL/GenBank/DDBJ whole genome shotgun (WGS) entry which is preliminary data.</text>
</comment>
<dbReference type="HOGENOM" id="CLU_160040_0_0_5"/>
<evidence type="ECO:0000256" key="7">
    <source>
        <dbReference type="SAM" id="Phobius"/>
    </source>
</evidence>
<comment type="similarity">
    <text evidence="2">Belongs to the UPF0410 family.</text>
</comment>
<evidence type="ECO:0000256" key="6">
    <source>
        <dbReference type="ARBA" id="ARBA00023136"/>
    </source>
</evidence>
<dbReference type="eggNOG" id="COG2261">
    <property type="taxonomic scope" value="Bacteria"/>
</dbReference>
<dbReference type="PANTHER" id="PTHR33884">
    <property type="entry name" value="UPF0410 PROTEIN YMGE"/>
    <property type="match status" value="1"/>
</dbReference>
<dbReference type="OrthoDB" id="964123at2"/>
<evidence type="ECO:0000256" key="3">
    <source>
        <dbReference type="ARBA" id="ARBA00022475"/>
    </source>
</evidence>
<evidence type="ECO:0000313" key="9">
    <source>
        <dbReference type="Proteomes" id="UP000004728"/>
    </source>
</evidence>
<accession>F1ZBZ2</accession>
<protein>
    <submittedName>
        <fullName evidence="8">Transglycosylase associated protein</fullName>
    </submittedName>
</protein>
<evidence type="ECO:0000256" key="2">
    <source>
        <dbReference type="ARBA" id="ARBA00011006"/>
    </source>
</evidence>
<dbReference type="FunCoup" id="F1ZBZ2">
    <property type="interactions" value="70"/>
</dbReference>
<sequence>MQDKQWRAIMGILIWLVTGAVVGAIAGMIMRESFGLLGNVVIGLVGAFLGGALFAHGDINNSPLTIGTFSVSLIGAIVLLGLVNLFRRGSLR</sequence>
<dbReference type="Pfam" id="PF04226">
    <property type="entry name" value="Transgly_assoc"/>
    <property type="match status" value="1"/>
</dbReference>
<feature type="transmembrane region" description="Helical" evidence="7">
    <location>
        <begin position="66"/>
        <end position="86"/>
    </location>
</feature>
<feature type="transmembrane region" description="Helical" evidence="7">
    <location>
        <begin position="36"/>
        <end position="54"/>
    </location>
</feature>
<keyword evidence="6 7" id="KW-0472">Membrane</keyword>
<comment type="subcellular location">
    <subcellularLocation>
        <location evidence="1">Cell membrane</location>
        <topology evidence="1">Multi-pass membrane protein</topology>
    </subcellularLocation>
</comment>
<reference evidence="8 9" key="1">
    <citation type="journal article" date="2012" name="J. Bacteriol.">
        <title>Draft Genome Sequence of Novosphingobium nitrogenifigens Y88T.</title>
        <authorList>
            <person name="Strabala T.J."/>
            <person name="Macdonald L."/>
            <person name="Liu V."/>
            <person name="Smit A.M."/>
        </authorList>
    </citation>
    <scope>NUCLEOTIDE SEQUENCE [LARGE SCALE GENOMIC DNA]</scope>
    <source>
        <strain evidence="8 9">DSM 19370</strain>
    </source>
</reference>
<keyword evidence="4 7" id="KW-0812">Transmembrane</keyword>
<gene>
    <name evidence="8" type="ORF">Y88_3262</name>
</gene>
<evidence type="ECO:0000313" key="8">
    <source>
        <dbReference type="EMBL" id="EGD57932.1"/>
    </source>
</evidence>
<dbReference type="EMBL" id="AEWJ01000051">
    <property type="protein sequence ID" value="EGD57932.1"/>
    <property type="molecule type" value="Genomic_DNA"/>
</dbReference>
<dbReference type="InterPro" id="IPR007341">
    <property type="entry name" value="Transgly_assoc"/>
</dbReference>
<proteinExistence type="inferred from homology"/>
<feature type="transmembrane region" description="Helical" evidence="7">
    <location>
        <begin position="6"/>
        <end position="29"/>
    </location>
</feature>
<dbReference type="PANTHER" id="PTHR33884:SF3">
    <property type="entry name" value="UPF0410 PROTEIN YMGE"/>
    <property type="match status" value="1"/>
</dbReference>
<dbReference type="STRING" id="983920.Y88_3262"/>
<dbReference type="GO" id="GO:0005886">
    <property type="term" value="C:plasma membrane"/>
    <property type="evidence" value="ECO:0007669"/>
    <property type="project" value="UniProtKB-SubCell"/>
</dbReference>
<dbReference type="Proteomes" id="UP000004728">
    <property type="component" value="Unassembled WGS sequence"/>
</dbReference>
<keyword evidence="5 7" id="KW-1133">Transmembrane helix</keyword>
<evidence type="ECO:0000256" key="5">
    <source>
        <dbReference type="ARBA" id="ARBA00022989"/>
    </source>
</evidence>
<dbReference type="AlphaFoldDB" id="F1ZBZ2"/>
<keyword evidence="3" id="KW-1003">Cell membrane</keyword>